<dbReference type="InterPro" id="IPR036291">
    <property type="entry name" value="NAD(P)-bd_dom_sf"/>
</dbReference>
<evidence type="ECO:0000313" key="3">
    <source>
        <dbReference type="Proteomes" id="UP001596406"/>
    </source>
</evidence>
<dbReference type="Pfam" id="PF03435">
    <property type="entry name" value="Sacchrp_dh_NADP"/>
    <property type="match status" value="1"/>
</dbReference>
<feature type="domain" description="Saccharopine dehydrogenase NADP binding" evidence="1">
    <location>
        <begin position="4"/>
        <end position="122"/>
    </location>
</feature>
<gene>
    <name evidence="2" type="ORF">ACFQHK_07770</name>
</gene>
<reference evidence="2 3" key="1">
    <citation type="journal article" date="2019" name="Int. J. Syst. Evol. Microbiol.">
        <title>The Global Catalogue of Microorganisms (GCM) 10K type strain sequencing project: providing services to taxonomists for standard genome sequencing and annotation.</title>
        <authorList>
            <consortium name="The Broad Institute Genomics Platform"/>
            <consortium name="The Broad Institute Genome Sequencing Center for Infectious Disease"/>
            <person name="Wu L."/>
            <person name="Ma J."/>
        </authorList>
    </citation>
    <scope>NUCLEOTIDE SEQUENCE [LARGE SCALE GENOMIC DNA]</scope>
    <source>
        <strain evidence="2 3">PSRA2</strain>
    </source>
</reference>
<proteinExistence type="predicted"/>
<dbReference type="RefSeq" id="WP_304448089.1">
    <property type="nucleotide sequence ID" value="NZ_JARRAH010000001.1"/>
</dbReference>
<comment type="caution">
    <text evidence="2">The sequence shown here is derived from an EMBL/GenBank/DDBJ whole genome shotgun (WGS) entry which is preliminary data.</text>
</comment>
<sequence>MTLLVYGSYGYTGRLVVDRLADRETEDVVLAGRSPDDLEAQAAETEVPARAFTLAHPSVVERHLADVDAVLNCAGPFSRTAKPLVDACLATGTDYLDITGEVGVFERLAARDAEAEAADVTVLPGVGFDVVPTDCLGAHLADAVPDATHLALGFQATGSISRGTLRTAVEGIGEGGAVRREGRIEGVDSTHRTRTIDFGRGPTHAVTVPWGDVATAYHSTGVPNVEVYMAVPERALRALSATDRLAPLLDREWVQGALSTVVDRTVEGPDERTREEGAGYVWGEITDGEETRVARLRTPETYSLTAMTAVEAAERTLAGDAPTGYQTPSSAFGADFVLDFEGVVREDAHEPDSRDQ</sequence>
<dbReference type="PANTHER" id="PTHR43781:SF1">
    <property type="entry name" value="SACCHAROPINE DEHYDROGENASE"/>
    <property type="match status" value="1"/>
</dbReference>
<dbReference type="SUPFAM" id="SSF51735">
    <property type="entry name" value="NAD(P)-binding Rossmann-fold domains"/>
    <property type="match status" value="1"/>
</dbReference>
<evidence type="ECO:0000259" key="1">
    <source>
        <dbReference type="Pfam" id="PF03435"/>
    </source>
</evidence>
<evidence type="ECO:0000313" key="2">
    <source>
        <dbReference type="EMBL" id="MFC6836404.1"/>
    </source>
</evidence>
<dbReference type="InterPro" id="IPR005097">
    <property type="entry name" value="Sacchrp_dh_NADP-bd"/>
</dbReference>
<protein>
    <submittedName>
        <fullName evidence="2">Saccharopine dehydrogenase family protein</fullName>
    </submittedName>
</protein>
<dbReference type="AlphaFoldDB" id="A0ABD5U793"/>
<accession>A0ABD5U793</accession>
<organism evidence="2 3">
    <name type="scientific">Halomarina ordinaria</name>
    <dbReference type="NCBI Taxonomy" id="3033939"/>
    <lineage>
        <taxon>Archaea</taxon>
        <taxon>Methanobacteriati</taxon>
        <taxon>Methanobacteriota</taxon>
        <taxon>Stenosarchaea group</taxon>
        <taxon>Halobacteria</taxon>
        <taxon>Halobacteriales</taxon>
        <taxon>Natronomonadaceae</taxon>
        <taxon>Halomarina</taxon>
    </lineage>
</organism>
<keyword evidence="3" id="KW-1185">Reference proteome</keyword>
<dbReference type="PANTHER" id="PTHR43781">
    <property type="entry name" value="SACCHAROPINE DEHYDROGENASE"/>
    <property type="match status" value="1"/>
</dbReference>
<dbReference type="Gene3D" id="3.40.50.720">
    <property type="entry name" value="NAD(P)-binding Rossmann-like Domain"/>
    <property type="match status" value="1"/>
</dbReference>
<dbReference type="Proteomes" id="UP001596406">
    <property type="component" value="Unassembled WGS sequence"/>
</dbReference>
<name>A0ABD5U793_9EURY</name>
<dbReference type="EMBL" id="JBHSXM010000001">
    <property type="protein sequence ID" value="MFC6836404.1"/>
    <property type="molecule type" value="Genomic_DNA"/>
</dbReference>